<dbReference type="InterPro" id="IPR011009">
    <property type="entry name" value="Kinase-like_dom_sf"/>
</dbReference>
<proteinExistence type="predicted"/>
<evidence type="ECO:0000259" key="1">
    <source>
        <dbReference type="Pfam" id="PF01636"/>
    </source>
</evidence>
<dbReference type="Gene3D" id="3.90.1200.10">
    <property type="match status" value="1"/>
</dbReference>
<dbReference type="SUPFAM" id="SSF56112">
    <property type="entry name" value="Protein kinase-like (PK-like)"/>
    <property type="match status" value="1"/>
</dbReference>
<dbReference type="AlphaFoldDB" id="A0A9X1NJC3"/>
<organism evidence="2 3">
    <name type="scientific">Kineosporia babensis</name>
    <dbReference type="NCBI Taxonomy" id="499548"/>
    <lineage>
        <taxon>Bacteria</taxon>
        <taxon>Bacillati</taxon>
        <taxon>Actinomycetota</taxon>
        <taxon>Actinomycetes</taxon>
        <taxon>Kineosporiales</taxon>
        <taxon>Kineosporiaceae</taxon>
        <taxon>Kineosporia</taxon>
    </lineage>
</organism>
<evidence type="ECO:0000313" key="3">
    <source>
        <dbReference type="Proteomes" id="UP001138997"/>
    </source>
</evidence>
<dbReference type="Proteomes" id="UP001138997">
    <property type="component" value="Unassembled WGS sequence"/>
</dbReference>
<gene>
    <name evidence="2" type="ORF">LR394_35080</name>
</gene>
<sequence>MAVKVLLDPDDAAKEAFAWEHSVARHLHQIAGSHPEVHAGRRNPVVQMLHAEPIDLGDACVAVSLFVDASGDPLTVASWAQTLGILHQIGCMPEALDLLEDHRATNVLFGLRADSMLEALNRPGHPFHDDAGLVREFALTLRERTMRAIRVDPQPLLVHRDFHPLNCINASGGPVAIDWQDASWGNRSDDFAWLHLAVRRFDRPVLMLRIAQHAYTAATDGICPSQEQIEASGQVLELLCLGFSIMNADQGPEYLQECLTELPILSEANAVTGPWRMLNNPAIFAPGLVI</sequence>
<keyword evidence="3" id="KW-1185">Reference proteome</keyword>
<feature type="domain" description="Aminoglycoside phosphotransferase" evidence="1">
    <location>
        <begin position="8"/>
        <end position="214"/>
    </location>
</feature>
<dbReference type="EMBL" id="JAJOMB010000027">
    <property type="protein sequence ID" value="MCD5316132.1"/>
    <property type="molecule type" value="Genomic_DNA"/>
</dbReference>
<dbReference type="InterPro" id="IPR002575">
    <property type="entry name" value="Aminoglycoside_PTrfase"/>
</dbReference>
<dbReference type="Pfam" id="PF01636">
    <property type="entry name" value="APH"/>
    <property type="match status" value="1"/>
</dbReference>
<evidence type="ECO:0000313" key="2">
    <source>
        <dbReference type="EMBL" id="MCD5316132.1"/>
    </source>
</evidence>
<dbReference type="RefSeq" id="WP_231448984.1">
    <property type="nucleotide sequence ID" value="NZ_JAJOMB010000027.1"/>
</dbReference>
<protein>
    <submittedName>
        <fullName evidence="2">Aminoglycoside phosphotransferase family protein</fullName>
    </submittedName>
</protein>
<accession>A0A9X1NJC3</accession>
<comment type="caution">
    <text evidence="2">The sequence shown here is derived from an EMBL/GenBank/DDBJ whole genome shotgun (WGS) entry which is preliminary data.</text>
</comment>
<reference evidence="2" key="1">
    <citation type="submission" date="2021-11" db="EMBL/GenBank/DDBJ databases">
        <title>Streptomyces corallinus and Kineosporia corallina sp. nov., two new coral-derived marine actinobacteria.</title>
        <authorList>
            <person name="Buangrab K."/>
            <person name="Sutthacheep M."/>
            <person name="Yeemin T."/>
            <person name="Harunari E."/>
            <person name="Igarashi Y."/>
            <person name="Sripreechasak P."/>
            <person name="Kanchanasin P."/>
            <person name="Tanasupawat S."/>
            <person name="Phongsopitanun W."/>
        </authorList>
    </citation>
    <scope>NUCLEOTIDE SEQUENCE</scope>
    <source>
        <strain evidence="2">JCM 31032</strain>
    </source>
</reference>
<name>A0A9X1NJC3_9ACTN</name>